<organism evidence="2 3">
    <name type="scientific">Malus domestica</name>
    <name type="common">Apple</name>
    <name type="synonym">Pyrus malus</name>
    <dbReference type="NCBI Taxonomy" id="3750"/>
    <lineage>
        <taxon>Eukaryota</taxon>
        <taxon>Viridiplantae</taxon>
        <taxon>Streptophyta</taxon>
        <taxon>Embryophyta</taxon>
        <taxon>Tracheophyta</taxon>
        <taxon>Spermatophyta</taxon>
        <taxon>Magnoliopsida</taxon>
        <taxon>eudicotyledons</taxon>
        <taxon>Gunneridae</taxon>
        <taxon>Pentapetalae</taxon>
        <taxon>rosids</taxon>
        <taxon>fabids</taxon>
        <taxon>Rosales</taxon>
        <taxon>Rosaceae</taxon>
        <taxon>Amygdaloideae</taxon>
        <taxon>Maleae</taxon>
        <taxon>Malus</taxon>
    </lineage>
</organism>
<dbReference type="PANTHER" id="PTHR31620:SF8">
    <property type="entry name" value="PROTEIN RETICULATA-RELATED 4, CHLOROPLASTIC-LIKE"/>
    <property type="match status" value="1"/>
</dbReference>
<comment type="caution">
    <text evidence="2">The sequence shown here is derived from an EMBL/GenBank/DDBJ whole genome shotgun (WGS) entry which is preliminary data.</text>
</comment>
<keyword evidence="3" id="KW-1185">Reference proteome</keyword>
<name>A0A498J8W1_MALDO</name>
<evidence type="ECO:0000313" key="3">
    <source>
        <dbReference type="Proteomes" id="UP000290289"/>
    </source>
</evidence>
<dbReference type="PANTHER" id="PTHR31620">
    <property type="entry name" value="PROTEIN RETICULATA-RELATED 2, CHLOROPLASTIC-RELATED"/>
    <property type="match status" value="1"/>
</dbReference>
<proteinExistence type="predicted"/>
<reference evidence="2 3" key="1">
    <citation type="submission" date="2018-10" db="EMBL/GenBank/DDBJ databases">
        <title>A high-quality apple genome assembly.</title>
        <authorList>
            <person name="Hu J."/>
        </authorList>
    </citation>
    <scope>NUCLEOTIDE SEQUENCE [LARGE SCALE GENOMIC DNA]</scope>
    <source>
        <strain evidence="3">cv. HFTH1</strain>
        <tissue evidence="2">Young leaf</tissue>
    </source>
</reference>
<sequence>MAAITTISNFYTSHSQFPPSPDIPRHFSLFPKSFTLTIIYLSPHQACVGDSGSGGNNNDSDGSGDDQDQNKAEALAVMAEAVRSLESLPKDLAATTEAGLVPGLIAKRFFQLEKSAVFRWLLGFDGFKEQLLVDDLFLNKVGIECGVGIFTKTAAELERRRKCSGVRTCHCTIISYSQS</sequence>
<dbReference type="Proteomes" id="UP000290289">
    <property type="component" value="Chromosome 9"/>
</dbReference>
<dbReference type="AlphaFoldDB" id="A0A498J8W1"/>
<accession>A0A498J8W1</accession>
<evidence type="ECO:0000313" key="2">
    <source>
        <dbReference type="EMBL" id="RXH90584.1"/>
    </source>
</evidence>
<protein>
    <submittedName>
        <fullName evidence="2">Uncharacterized protein</fullName>
    </submittedName>
</protein>
<evidence type="ECO:0000256" key="1">
    <source>
        <dbReference type="SAM" id="MobiDB-lite"/>
    </source>
</evidence>
<dbReference type="EMBL" id="RDQH01000335">
    <property type="protein sequence ID" value="RXH90584.1"/>
    <property type="molecule type" value="Genomic_DNA"/>
</dbReference>
<gene>
    <name evidence="2" type="ORF">DVH24_035348</name>
</gene>
<feature type="region of interest" description="Disordered" evidence="1">
    <location>
        <begin position="50"/>
        <end position="69"/>
    </location>
</feature>